<dbReference type="Pfam" id="PF02784">
    <property type="entry name" value="Orn_Arg_deC_N"/>
    <property type="match status" value="1"/>
</dbReference>
<comment type="cofactor">
    <cofactor evidence="1">
        <name>pyridoxal 5'-phosphate</name>
        <dbReference type="ChEBI" id="CHEBI:597326"/>
    </cofactor>
</comment>
<dbReference type="EMBL" id="BARW01028738">
    <property type="protein sequence ID" value="GAJ15466.1"/>
    <property type="molecule type" value="Genomic_DNA"/>
</dbReference>
<organism evidence="4">
    <name type="scientific">marine sediment metagenome</name>
    <dbReference type="NCBI Taxonomy" id="412755"/>
    <lineage>
        <taxon>unclassified sequences</taxon>
        <taxon>metagenomes</taxon>
        <taxon>ecological metagenomes</taxon>
    </lineage>
</organism>
<dbReference type="PANTHER" id="PTHR43727">
    <property type="entry name" value="DIAMINOPIMELATE DECARBOXYLASE"/>
    <property type="match status" value="1"/>
</dbReference>
<reference evidence="4" key="1">
    <citation type="journal article" date="2014" name="Front. Microbiol.">
        <title>High frequency of phylogenetically diverse reductive dehalogenase-homologous genes in deep subseafloor sedimentary metagenomes.</title>
        <authorList>
            <person name="Kawai M."/>
            <person name="Futagami T."/>
            <person name="Toyoda A."/>
            <person name="Takaki Y."/>
            <person name="Nishi S."/>
            <person name="Hori S."/>
            <person name="Arai W."/>
            <person name="Tsubouchi T."/>
            <person name="Morono Y."/>
            <person name="Uchiyama I."/>
            <person name="Ito T."/>
            <person name="Fujiyama A."/>
            <person name="Inagaki F."/>
            <person name="Takami H."/>
        </authorList>
    </citation>
    <scope>NUCLEOTIDE SEQUENCE</scope>
    <source>
        <strain evidence="4">Expedition CK06-06</strain>
    </source>
</reference>
<evidence type="ECO:0000259" key="3">
    <source>
        <dbReference type="Pfam" id="PF02784"/>
    </source>
</evidence>
<evidence type="ECO:0000256" key="1">
    <source>
        <dbReference type="ARBA" id="ARBA00001933"/>
    </source>
</evidence>
<dbReference type="InterPro" id="IPR009006">
    <property type="entry name" value="Ala_racemase/Decarboxylase_C"/>
</dbReference>
<dbReference type="PANTHER" id="PTHR43727:SF2">
    <property type="entry name" value="GROUP IV DECARBOXYLASE"/>
    <property type="match status" value="1"/>
</dbReference>
<proteinExistence type="predicted"/>
<dbReference type="Gene3D" id="2.40.37.10">
    <property type="entry name" value="Lyase, Ornithine Decarboxylase, Chain A, domain 1"/>
    <property type="match status" value="1"/>
</dbReference>
<dbReference type="SUPFAM" id="SSF51419">
    <property type="entry name" value="PLP-binding barrel"/>
    <property type="match status" value="1"/>
</dbReference>
<name>X1VJF9_9ZZZZ</name>
<keyword evidence="2" id="KW-0663">Pyridoxal phosphate</keyword>
<dbReference type="InterPro" id="IPR022644">
    <property type="entry name" value="De-COase2_N"/>
</dbReference>
<dbReference type="AlphaFoldDB" id="X1VJF9"/>
<evidence type="ECO:0000256" key="2">
    <source>
        <dbReference type="ARBA" id="ARBA00022898"/>
    </source>
</evidence>
<dbReference type="GO" id="GO:0009089">
    <property type="term" value="P:lysine biosynthetic process via diaminopimelate"/>
    <property type="evidence" value="ECO:0007669"/>
    <property type="project" value="TreeGrafter"/>
</dbReference>
<dbReference type="Gene3D" id="3.20.20.10">
    <property type="entry name" value="Alanine racemase"/>
    <property type="match status" value="1"/>
</dbReference>
<gene>
    <name evidence="4" type="ORF">S12H4_46337</name>
</gene>
<comment type="caution">
    <text evidence="4">The sequence shown here is derived from an EMBL/GenBank/DDBJ whole genome shotgun (WGS) entry which is preliminary data.</text>
</comment>
<evidence type="ECO:0000313" key="4">
    <source>
        <dbReference type="EMBL" id="GAJ15466.1"/>
    </source>
</evidence>
<accession>X1VJF9</accession>
<feature type="domain" description="Orn/DAP/Arg decarboxylase 2 N-terminal" evidence="3">
    <location>
        <begin position="48"/>
        <end position="212"/>
    </location>
</feature>
<sequence length="224" mass="24979">MIHSNKNQLCINDIPLESLAEEYETPLYVYDMDLMHDNLNVIRDAIAYRPLSLHFACMANNNIALLKELSSLQVNIFVCTPGELIIAQTAGFKPNQIVVTGCNFSDSEITQMATSGITLIVNSLQQLLEFTHRKEVKKLGLRISPNIVLPSETINPAVGVKSRVGLPEHEVEKAVCTAEKLNVLINGVHMYIGTNILHHAYFTEAIRTALRVNALRQPAKKQVY</sequence>
<dbReference type="InterPro" id="IPR029066">
    <property type="entry name" value="PLP-binding_barrel"/>
</dbReference>
<protein>
    <recommendedName>
        <fullName evidence="3">Orn/DAP/Arg decarboxylase 2 N-terminal domain-containing protein</fullName>
    </recommendedName>
</protein>
<dbReference type="GO" id="GO:0008836">
    <property type="term" value="F:diaminopimelate decarboxylase activity"/>
    <property type="evidence" value="ECO:0007669"/>
    <property type="project" value="TreeGrafter"/>
</dbReference>